<dbReference type="AlphaFoldDB" id="A0A9Q2XLQ7"/>
<accession>A0A9Q2XLQ7</accession>
<evidence type="ECO:0000313" key="3">
    <source>
        <dbReference type="Proteomes" id="UP001106592"/>
    </source>
</evidence>
<evidence type="ECO:0008006" key="4">
    <source>
        <dbReference type="Google" id="ProtNLM"/>
    </source>
</evidence>
<dbReference type="RefSeq" id="WP_217976664.1">
    <property type="nucleotide sequence ID" value="NZ_JAHTBI010000056.1"/>
</dbReference>
<organism evidence="2 3">
    <name type="scientific">Pseudomonas aegrilactucae</name>
    <dbReference type="NCBI Taxonomy" id="2854028"/>
    <lineage>
        <taxon>Bacteria</taxon>
        <taxon>Pseudomonadati</taxon>
        <taxon>Pseudomonadota</taxon>
        <taxon>Gammaproteobacteria</taxon>
        <taxon>Pseudomonadales</taxon>
        <taxon>Pseudomonadaceae</taxon>
        <taxon>Pseudomonas</taxon>
    </lineage>
</organism>
<evidence type="ECO:0000256" key="1">
    <source>
        <dbReference type="SAM" id="SignalP"/>
    </source>
</evidence>
<proteinExistence type="predicted"/>
<dbReference type="EMBL" id="JAHTBI010000056">
    <property type="protein sequence ID" value="MBV6288670.1"/>
    <property type="molecule type" value="Genomic_DNA"/>
</dbReference>
<name>A0A9Q2XLQ7_9PSED</name>
<comment type="caution">
    <text evidence="2">The sequence shown here is derived from an EMBL/GenBank/DDBJ whole genome shotgun (WGS) entry which is preliminary data.</text>
</comment>
<evidence type="ECO:0000313" key="2">
    <source>
        <dbReference type="EMBL" id="MBV6288670.1"/>
    </source>
</evidence>
<keyword evidence="3" id="KW-1185">Reference proteome</keyword>
<protein>
    <recommendedName>
        <fullName evidence="4">Secreted protein</fullName>
    </recommendedName>
</protein>
<feature type="chain" id="PRO_5040300316" description="Secreted protein" evidence="1">
    <location>
        <begin position="23"/>
        <end position="95"/>
    </location>
</feature>
<keyword evidence="1" id="KW-0732">Signal</keyword>
<reference evidence="2" key="2">
    <citation type="journal article" date="2023" name="Plant Pathol.">
        <title>Dismantling and reorganizing Pseudomonas marginalis sensu#lato.</title>
        <authorList>
            <person name="Sawada H."/>
            <person name="Fujikawa T."/>
            <person name="Satou M."/>
        </authorList>
    </citation>
    <scope>NUCLEOTIDE SEQUENCE</scope>
    <source>
        <strain evidence="2">MAFF 301350</strain>
    </source>
</reference>
<gene>
    <name evidence="2" type="ORF">KUO17_16810</name>
</gene>
<feature type="signal peptide" evidence="1">
    <location>
        <begin position="1"/>
        <end position="22"/>
    </location>
</feature>
<dbReference type="Proteomes" id="UP001106592">
    <property type="component" value="Unassembled WGS sequence"/>
</dbReference>
<reference evidence="2" key="1">
    <citation type="journal article" date="2022" name="Int. J. Syst. Evol. Microbiol.">
        <title>Pseudomonas aegrilactucae sp. nov. and Pseudomonas morbosilactucae sp. nov., pathogens causing bacterial rot of lettuce in Japan.</title>
        <authorList>
            <person name="Sawada H."/>
            <person name="Fujikawa T."/>
            <person name="Satou M."/>
        </authorList>
    </citation>
    <scope>NUCLEOTIDE SEQUENCE</scope>
    <source>
        <strain evidence="2">MAFF 301350</strain>
    </source>
</reference>
<sequence>MKRTAITGLFLSAALLASPVFAADDLCATNLQKIDDNMATAGATSQDTQNSLKNDVDDAKAAQAAGNTKDCIEITGRILQDQDKATKGDSGSSGS</sequence>